<comment type="similarity">
    <text evidence="2">Belongs to the CobT family.</text>
</comment>
<evidence type="ECO:0000313" key="11">
    <source>
        <dbReference type="Proteomes" id="UP000216052"/>
    </source>
</evidence>
<sequence>MFEEYIAAIRPLDSIAMEKCRLRVDNLTKPLNSLLSFEQIACKLAGITGDPRPRTLRKSIIIMAADHGVATAYSQPQETTCARLAAFCQGKAPIQVFAGHVQARTVMVDIGIAADLPQSPLICHEKLAYGSNDSSKGPAMTREQAVKAIEAGIKVVRSELAHGCQVIGLGETGTGGLIAALAVVACYYDGTLPGLTAQEAALVKKIQDVNCPDAADPLAVLTKVGGLDIAGLVGVILGAAAGRAAVILDGMATTAAALLAVKLAPNVTPYLLGSHFAEEPAHQTALQLLAIPAYLQLKMNLGEGTGAALGMSIIHATLHMLNDMKTFGEAEVAVAQDGPGALRQSKDVRD</sequence>
<dbReference type="CDD" id="cd02439">
    <property type="entry name" value="DMB-PRT_CobT"/>
    <property type="match status" value="1"/>
</dbReference>
<dbReference type="PANTHER" id="PTHR43463:SF1">
    <property type="entry name" value="NICOTINATE-NUCLEOTIDE--DIMETHYLBENZIMIDAZOLE PHOSPHORIBOSYLTRANSFERASE"/>
    <property type="match status" value="1"/>
</dbReference>
<dbReference type="Gene3D" id="3.40.50.10210">
    <property type="match status" value="1"/>
</dbReference>
<dbReference type="Gene3D" id="1.10.1610.10">
    <property type="match status" value="1"/>
</dbReference>
<proteinExistence type="inferred from homology"/>
<dbReference type="Pfam" id="PF02277">
    <property type="entry name" value="DBI_PRT"/>
    <property type="match status" value="1"/>
</dbReference>
<evidence type="ECO:0000256" key="7">
    <source>
        <dbReference type="ARBA" id="ARBA00022679"/>
    </source>
</evidence>
<reference evidence="10" key="1">
    <citation type="submission" date="2024-05" db="EMBL/GenBank/DDBJ databases">
        <title>Isolation and characterization of Sporomusa carbonis sp. nov., a carboxydotrophic hydrogenogen in the genus of Sporomusa isolated from a charcoal burning pile.</title>
        <authorList>
            <person name="Boeer T."/>
            <person name="Rosenbaum F."/>
            <person name="Eysell L."/>
            <person name="Mueller V."/>
            <person name="Daniel R."/>
            <person name="Poehlein A."/>
        </authorList>
    </citation>
    <scope>NUCLEOTIDE SEQUENCE [LARGE SCALE GENOMIC DNA]</scope>
    <source>
        <strain evidence="10">DSM 3132</strain>
    </source>
</reference>
<dbReference type="Proteomes" id="UP000216052">
    <property type="component" value="Chromosome"/>
</dbReference>
<keyword evidence="6 10" id="KW-0328">Glycosyltransferase</keyword>
<dbReference type="InterPro" id="IPR036087">
    <property type="entry name" value="Nict_dMeBzImd_PRibTrfase_sf"/>
</dbReference>
<evidence type="ECO:0000256" key="8">
    <source>
        <dbReference type="ARBA" id="ARBA00030686"/>
    </source>
</evidence>
<dbReference type="InterPro" id="IPR023195">
    <property type="entry name" value="Nict_dMeBzImd_PRibTrfase_N"/>
</dbReference>
<keyword evidence="5" id="KW-0169">Cobalamin biosynthesis</keyword>
<evidence type="ECO:0000256" key="5">
    <source>
        <dbReference type="ARBA" id="ARBA00022573"/>
    </source>
</evidence>
<evidence type="ECO:0000256" key="6">
    <source>
        <dbReference type="ARBA" id="ARBA00022676"/>
    </source>
</evidence>
<evidence type="ECO:0000256" key="9">
    <source>
        <dbReference type="ARBA" id="ARBA00047340"/>
    </source>
</evidence>
<evidence type="ECO:0000256" key="2">
    <source>
        <dbReference type="ARBA" id="ARBA00007110"/>
    </source>
</evidence>
<comment type="catalytic activity">
    <reaction evidence="9">
        <text>5,6-dimethylbenzimidazole + nicotinate beta-D-ribonucleotide = alpha-ribazole 5'-phosphate + nicotinate + H(+)</text>
        <dbReference type="Rhea" id="RHEA:11196"/>
        <dbReference type="ChEBI" id="CHEBI:15378"/>
        <dbReference type="ChEBI" id="CHEBI:15890"/>
        <dbReference type="ChEBI" id="CHEBI:32544"/>
        <dbReference type="ChEBI" id="CHEBI:57502"/>
        <dbReference type="ChEBI" id="CHEBI:57918"/>
        <dbReference type="EC" id="2.4.2.21"/>
    </reaction>
</comment>
<evidence type="ECO:0000256" key="4">
    <source>
        <dbReference type="ARBA" id="ARBA00015486"/>
    </source>
</evidence>
<dbReference type="PANTHER" id="PTHR43463">
    <property type="entry name" value="NICOTINATE-NUCLEOTIDE--DIMETHYLBENZIMIDAZOLE PHOSPHORIBOSYLTRANSFERASE"/>
    <property type="match status" value="1"/>
</dbReference>
<dbReference type="SUPFAM" id="SSF52733">
    <property type="entry name" value="Nicotinate mononucleotide:5,6-dimethylbenzimidazole phosphoribosyltransferase (CobT)"/>
    <property type="match status" value="1"/>
</dbReference>
<protein>
    <recommendedName>
        <fullName evidence="4">Nicotinate-nucleotide--dimethylbenzimidazole phosphoribosyltransferase</fullName>
        <ecNumber evidence="3">2.4.2.21</ecNumber>
    </recommendedName>
    <alternativeName>
        <fullName evidence="8">N(1)-alpha-phosphoribosyltransferase</fullName>
    </alternativeName>
</protein>
<name>A0ABZ3J7V8_SPOA4</name>
<evidence type="ECO:0000313" key="10">
    <source>
        <dbReference type="EMBL" id="XFO74482.1"/>
    </source>
</evidence>
<dbReference type="EC" id="2.4.2.21" evidence="3"/>
<evidence type="ECO:0000256" key="1">
    <source>
        <dbReference type="ARBA" id="ARBA00005049"/>
    </source>
</evidence>
<evidence type="ECO:0000256" key="3">
    <source>
        <dbReference type="ARBA" id="ARBA00011991"/>
    </source>
</evidence>
<organism evidence="10 11">
    <name type="scientific">Sporomusa acidovorans (strain ATCC 49682 / DSM 3132 / Mol)</name>
    <dbReference type="NCBI Taxonomy" id="1123286"/>
    <lineage>
        <taxon>Bacteria</taxon>
        <taxon>Bacillati</taxon>
        <taxon>Bacillota</taxon>
        <taxon>Negativicutes</taxon>
        <taxon>Selenomonadales</taxon>
        <taxon>Sporomusaceae</taxon>
        <taxon>Sporomusa</taxon>
    </lineage>
</organism>
<comment type="pathway">
    <text evidence="1">Nucleoside biosynthesis; alpha-ribazole biosynthesis; alpha-ribazole from 5,6-dimethylbenzimidazole: step 1/2.</text>
</comment>
<accession>A0ABZ3J7V8</accession>
<keyword evidence="11" id="KW-1185">Reference proteome</keyword>
<dbReference type="EMBL" id="CP155571">
    <property type="protein sequence ID" value="XFO74482.1"/>
    <property type="molecule type" value="Genomic_DNA"/>
</dbReference>
<dbReference type="RefSeq" id="WP_093795793.1">
    <property type="nucleotide sequence ID" value="NZ_CP155571.1"/>
</dbReference>
<gene>
    <name evidence="10" type="primary">cobT_2</name>
    <name evidence="10" type="ORF">SPACI_045920</name>
</gene>
<dbReference type="GO" id="GO:0008939">
    <property type="term" value="F:nicotinate-nucleotide-dimethylbenzimidazole phosphoribosyltransferase activity"/>
    <property type="evidence" value="ECO:0007669"/>
    <property type="project" value="UniProtKB-EC"/>
</dbReference>
<dbReference type="InterPro" id="IPR003200">
    <property type="entry name" value="Nict_dMeBzImd_PRibTrfase"/>
</dbReference>
<keyword evidence="7 10" id="KW-0808">Transferase</keyword>